<dbReference type="PRINTS" id="PR01217">
    <property type="entry name" value="PRICHEXTENSN"/>
</dbReference>
<sequence>MDLLLGVMSDFVDQEAKEEGTGTTSPPPPKEPQEVQDKGAGDGTPLGTPVTQEPKEGSDAPAEARPEPQGEGAAEPPPPGPGPGPGPGPEPEPGPGPNPGPDPGPTPDPTPIPAPHPNPNPNPNPGPGPEALTPPPTPPMPHPPEVFTPAQEGVIEGTVTGIHVGAPPSDEDESDTGEGPLWRGEDTDDTEDLPETPDREEEEDPVVVVTQEDPEPGPPEGGTAEAGTQTEGLAAEPEATPEAEDDRPRKRVKKRECQSGGSGVSIELNLKVNTGPQAGADVSTHSLLLP</sequence>
<evidence type="ECO:0000313" key="2">
    <source>
        <dbReference type="EMBL" id="QXT57783.1"/>
    </source>
</evidence>
<proteinExistence type="predicted"/>
<evidence type="ECO:0000256" key="1">
    <source>
        <dbReference type="SAM" id="MobiDB-lite"/>
    </source>
</evidence>
<reference evidence="2" key="1">
    <citation type="submission" date="2020-11" db="EMBL/GenBank/DDBJ databases">
        <title>Identification of amphibian and reptile viruses informs evolutionary history of vertebrate viral families.</title>
        <authorList>
            <person name="Russo A.G."/>
            <person name="Harding E.F."/>
            <person name="White P.A."/>
        </authorList>
    </citation>
    <scope>NUCLEOTIDE SEQUENCE</scope>
</reference>
<accession>A0A8F6UA88</accession>
<organism evidence="2">
    <name type="scientific">Archaeolacerta bedriagae papillomavirus 1</name>
    <dbReference type="NCBI Taxonomy" id="2859883"/>
    <lineage>
        <taxon>Viruses</taxon>
        <taxon>Monodnaviria</taxon>
        <taxon>Shotokuvirae</taxon>
        <taxon>Cossaviricota</taxon>
        <taxon>Papovaviricetes</taxon>
        <taxon>Zurhausenvirales</taxon>
        <taxon>Papillomaviridae</taxon>
    </lineage>
</organism>
<dbReference type="EMBL" id="MW582922">
    <property type="protein sequence ID" value="QXT57783.1"/>
    <property type="molecule type" value="Genomic_DNA"/>
</dbReference>
<feature type="region of interest" description="Disordered" evidence="1">
    <location>
        <begin position="1"/>
        <end position="290"/>
    </location>
</feature>
<feature type="compositionally biased region" description="Basic and acidic residues" evidence="1">
    <location>
        <begin position="53"/>
        <end position="68"/>
    </location>
</feature>
<feature type="compositionally biased region" description="Low complexity" evidence="1">
    <location>
        <begin position="221"/>
        <end position="238"/>
    </location>
</feature>
<feature type="compositionally biased region" description="Pro residues" evidence="1">
    <location>
        <begin position="75"/>
        <end position="146"/>
    </location>
</feature>
<protein>
    <submittedName>
        <fullName evidence="2">L2</fullName>
    </submittedName>
</protein>
<name>A0A8F6UA88_9PAPI</name>
<feature type="compositionally biased region" description="Basic and acidic residues" evidence="1">
    <location>
        <begin position="31"/>
        <end position="40"/>
    </location>
</feature>
<feature type="compositionally biased region" description="Acidic residues" evidence="1">
    <location>
        <begin position="186"/>
        <end position="205"/>
    </location>
</feature>